<dbReference type="eggNOG" id="COG0526">
    <property type="taxonomic scope" value="Bacteria"/>
</dbReference>
<evidence type="ECO:0000259" key="1">
    <source>
        <dbReference type="PROSITE" id="PS51352"/>
    </source>
</evidence>
<sequence length="147" mass="16620">MSLTVIMLAACGHSTSQSQENLEAEQVEIYKEAVADLQEISLDQAIDKIANSENFILYLGRPTCDYCNIFVPKLAQAYQDKSVTIYYVDSDKADEQTFNDFTSHFKIKTVPNFSYYADNQQIDSLVKGSESSVEEIKAFIDRYGVKD</sequence>
<dbReference type="PROSITE" id="PS51352">
    <property type="entry name" value="THIOREDOXIN_2"/>
    <property type="match status" value="1"/>
</dbReference>
<proteinExistence type="predicted"/>
<dbReference type="SUPFAM" id="SSF52833">
    <property type="entry name" value="Thioredoxin-like"/>
    <property type="match status" value="1"/>
</dbReference>
<dbReference type="InterPro" id="IPR046698">
    <property type="entry name" value="PedC-like"/>
</dbReference>
<evidence type="ECO:0000313" key="3">
    <source>
        <dbReference type="Proteomes" id="UP000182508"/>
    </source>
</evidence>
<gene>
    <name evidence="2" type="ORF">SAMN02910293_01245</name>
</gene>
<name>A0A1G6BWI9_9STRE</name>
<evidence type="ECO:0000313" key="2">
    <source>
        <dbReference type="EMBL" id="SDB24981.1"/>
    </source>
</evidence>
<dbReference type="InterPro" id="IPR013766">
    <property type="entry name" value="Thioredoxin_domain"/>
</dbReference>
<feature type="domain" description="Thioredoxin" evidence="1">
    <location>
        <begin position="18"/>
        <end position="145"/>
    </location>
</feature>
<reference evidence="2 3" key="1">
    <citation type="submission" date="2016-10" db="EMBL/GenBank/DDBJ databases">
        <authorList>
            <person name="de Groot N.N."/>
        </authorList>
    </citation>
    <scope>NUCLEOTIDE SEQUENCE [LARGE SCALE GENOMIC DNA]</scope>
    <source>
        <strain evidence="2 3">A-4</strain>
    </source>
</reference>
<dbReference type="EMBL" id="FMXP01000015">
    <property type="protein sequence ID" value="SDB24981.1"/>
    <property type="molecule type" value="Genomic_DNA"/>
</dbReference>
<dbReference type="Gene3D" id="3.40.30.10">
    <property type="entry name" value="Glutaredoxin"/>
    <property type="match status" value="1"/>
</dbReference>
<dbReference type="AlphaFoldDB" id="A0A1G6BWI9"/>
<dbReference type="CDD" id="cd02947">
    <property type="entry name" value="TRX_family"/>
    <property type="match status" value="1"/>
</dbReference>
<dbReference type="Pfam" id="PF20207">
    <property type="entry name" value="DUF6568"/>
    <property type="match status" value="1"/>
</dbReference>
<protein>
    <submittedName>
        <fullName evidence="2">Bacteriocin transport accessory protein, putative</fullName>
    </submittedName>
</protein>
<dbReference type="STRING" id="439219.SAMN02910293_01245"/>
<organism evidence="2 3">
    <name type="scientific">Streptococcus henryi</name>
    <dbReference type="NCBI Taxonomy" id="439219"/>
    <lineage>
        <taxon>Bacteria</taxon>
        <taxon>Bacillati</taxon>
        <taxon>Bacillota</taxon>
        <taxon>Bacilli</taxon>
        <taxon>Lactobacillales</taxon>
        <taxon>Streptococcaceae</taxon>
        <taxon>Streptococcus</taxon>
    </lineage>
</organism>
<keyword evidence="3" id="KW-1185">Reference proteome</keyword>
<dbReference type="InterPro" id="IPR036249">
    <property type="entry name" value="Thioredoxin-like_sf"/>
</dbReference>
<dbReference type="Proteomes" id="UP000182508">
    <property type="component" value="Unassembled WGS sequence"/>
</dbReference>
<accession>A0A1G6BWI9</accession>